<evidence type="ECO:0000313" key="3">
    <source>
        <dbReference type="Proteomes" id="UP001240150"/>
    </source>
</evidence>
<dbReference type="Proteomes" id="UP001240150">
    <property type="component" value="Chromosome"/>
</dbReference>
<keyword evidence="3" id="KW-1185">Reference proteome</keyword>
<proteinExistence type="predicted"/>
<dbReference type="RefSeq" id="WP_284921568.1">
    <property type="nucleotide sequence ID" value="NZ_CP126980.1"/>
</dbReference>
<protein>
    <submittedName>
        <fullName evidence="2">Uncharacterized protein</fullName>
    </submittedName>
</protein>
<evidence type="ECO:0000313" key="2">
    <source>
        <dbReference type="EMBL" id="WIN00098.1"/>
    </source>
</evidence>
<organism evidence="2 3">
    <name type="scientific">Actinoplanes oblitus</name>
    <dbReference type="NCBI Taxonomy" id="3040509"/>
    <lineage>
        <taxon>Bacteria</taxon>
        <taxon>Bacillati</taxon>
        <taxon>Actinomycetota</taxon>
        <taxon>Actinomycetes</taxon>
        <taxon>Micromonosporales</taxon>
        <taxon>Micromonosporaceae</taxon>
        <taxon>Actinoplanes</taxon>
    </lineage>
</organism>
<evidence type="ECO:0000256" key="1">
    <source>
        <dbReference type="SAM" id="SignalP"/>
    </source>
</evidence>
<dbReference type="EMBL" id="CP126980">
    <property type="protein sequence ID" value="WIN00098.1"/>
    <property type="molecule type" value="Genomic_DNA"/>
</dbReference>
<reference evidence="2 3" key="1">
    <citation type="submission" date="2023-06" db="EMBL/GenBank/DDBJ databases">
        <authorList>
            <person name="Yushchuk O."/>
            <person name="Binda E."/>
            <person name="Ruckert-Reed C."/>
            <person name="Fedorenko V."/>
            <person name="Kalinowski J."/>
            <person name="Marinelli F."/>
        </authorList>
    </citation>
    <scope>NUCLEOTIDE SEQUENCE [LARGE SCALE GENOMIC DNA]</scope>
    <source>
        <strain evidence="2 3">NRRL 3884</strain>
    </source>
</reference>
<keyword evidence="1" id="KW-0732">Signal</keyword>
<feature type="signal peptide" evidence="1">
    <location>
        <begin position="1"/>
        <end position="31"/>
    </location>
</feature>
<feature type="chain" id="PRO_5045387507" evidence="1">
    <location>
        <begin position="32"/>
        <end position="146"/>
    </location>
</feature>
<gene>
    <name evidence="2" type="ORF">ACTOB_003780</name>
</gene>
<accession>A0ABY8WRL5</accession>
<sequence length="146" mass="15092">MTVISRVARTVATSTVAAIAMVGGVTGPAAAAYPTASAHWTWGATAVNALGTFYNRSVHVGVDIRIPAHECRGIIIVAYALNASNNKLTQLGDNREADCNYGEASGNFRFDIDAAANVAGGANQIEVILTNGGSTVLGPSRVLYKI</sequence>
<name>A0ABY8WRL5_9ACTN</name>